<keyword evidence="3" id="KW-1003">Cell membrane</keyword>
<evidence type="ECO:0000256" key="2">
    <source>
        <dbReference type="ARBA" id="ARBA00006228"/>
    </source>
</evidence>
<keyword evidence="5 7" id="KW-1133">Transmembrane helix</keyword>
<dbReference type="InterPro" id="IPR002758">
    <property type="entry name" value="Cation_antiport_E"/>
</dbReference>
<keyword evidence="9" id="KW-1185">Reference proteome</keyword>
<evidence type="ECO:0000313" key="9">
    <source>
        <dbReference type="Proteomes" id="UP001269375"/>
    </source>
</evidence>
<evidence type="ECO:0000256" key="6">
    <source>
        <dbReference type="ARBA" id="ARBA00023136"/>
    </source>
</evidence>
<evidence type="ECO:0000256" key="3">
    <source>
        <dbReference type="ARBA" id="ARBA00022475"/>
    </source>
</evidence>
<feature type="transmembrane region" description="Helical" evidence="7">
    <location>
        <begin position="7"/>
        <end position="24"/>
    </location>
</feature>
<protein>
    <submittedName>
        <fullName evidence="8">Na+/H+ antiporter subunit E</fullName>
    </submittedName>
</protein>
<comment type="similarity">
    <text evidence="2">Belongs to the CPA3 antiporters (TC 2.A.63) subunit E family.</text>
</comment>
<dbReference type="PANTHER" id="PTHR34584:SF1">
    <property type="entry name" value="NA(+)_H(+) ANTIPORTER SUBUNIT E1"/>
    <property type="match status" value="1"/>
</dbReference>
<feature type="transmembrane region" description="Helical" evidence="7">
    <location>
        <begin position="30"/>
        <end position="48"/>
    </location>
</feature>
<proteinExistence type="inferred from homology"/>
<dbReference type="RefSeq" id="WP_251591134.1">
    <property type="nucleotide sequence ID" value="NZ_JAMLJI010000001.1"/>
</dbReference>
<dbReference type="Pfam" id="PF01899">
    <property type="entry name" value="MNHE"/>
    <property type="match status" value="1"/>
</dbReference>
<sequence>MIPATRLIPTPFLTLLLVAVWLMLQNSLSPGNIIMAVILGIALPRLTYRFWDRQPDVQRPWLLIRYILRLIGDIIVANYEVSKLVLSPWHKPKPYFVVYPLSMTDHFAITVLTSTISLTPGTISAHFRLHEGTVLIHALDLEDEEALINEIYERYEKPLKEIFGC</sequence>
<accession>A0ABU1GTP3</accession>
<gene>
    <name evidence="8" type="ORF">QC825_04820</name>
</gene>
<evidence type="ECO:0000256" key="4">
    <source>
        <dbReference type="ARBA" id="ARBA00022692"/>
    </source>
</evidence>
<organism evidence="8 9">
    <name type="scientific">Larsenimonas suaedae</name>
    <dbReference type="NCBI Taxonomy" id="1851019"/>
    <lineage>
        <taxon>Bacteria</taxon>
        <taxon>Pseudomonadati</taxon>
        <taxon>Pseudomonadota</taxon>
        <taxon>Gammaproteobacteria</taxon>
        <taxon>Oceanospirillales</taxon>
        <taxon>Halomonadaceae</taxon>
        <taxon>Larsenimonas</taxon>
    </lineage>
</organism>
<dbReference type="Proteomes" id="UP001269375">
    <property type="component" value="Unassembled WGS sequence"/>
</dbReference>
<evidence type="ECO:0000313" key="8">
    <source>
        <dbReference type="EMBL" id="MDR5895399.1"/>
    </source>
</evidence>
<comment type="subcellular location">
    <subcellularLocation>
        <location evidence="1">Cell membrane</location>
        <topology evidence="1">Multi-pass membrane protein</topology>
    </subcellularLocation>
</comment>
<reference evidence="8 9" key="1">
    <citation type="submission" date="2023-04" db="EMBL/GenBank/DDBJ databases">
        <title>A long-awaited taxogenomic arrangement of the family Halomonadaceae.</title>
        <authorList>
            <person name="De La Haba R."/>
            <person name="Chuvochina M."/>
            <person name="Wittouck S."/>
            <person name="Arahal D.R."/>
            <person name="Sanchez-Porro C."/>
            <person name="Hugenholtz P."/>
            <person name="Ventosa A."/>
        </authorList>
    </citation>
    <scope>NUCLEOTIDE SEQUENCE [LARGE SCALE GENOMIC DNA]</scope>
    <source>
        <strain evidence="8 9">DSM 22428</strain>
    </source>
</reference>
<comment type="caution">
    <text evidence="8">The sequence shown here is derived from an EMBL/GenBank/DDBJ whole genome shotgun (WGS) entry which is preliminary data.</text>
</comment>
<dbReference type="PANTHER" id="PTHR34584">
    <property type="entry name" value="NA(+)/H(+) ANTIPORTER SUBUNIT E1"/>
    <property type="match status" value="1"/>
</dbReference>
<evidence type="ECO:0000256" key="5">
    <source>
        <dbReference type="ARBA" id="ARBA00022989"/>
    </source>
</evidence>
<keyword evidence="6 7" id="KW-0472">Membrane</keyword>
<dbReference type="NCBIfam" id="NF006518">
    <property type="entry name" value="PRK08965.1-2"/>
    <property type="match status" value="1"/>
</dbReference>
<dbReference type="PIRSF" id="PIRSF019239">
    <property type="entry name" value="MrpE"/>
    <property type="match status" value="1"/>
</dbReference>
<keyword evidence="4 7" id="KW-0812">Transmembrane</keyword>
<dbReference type="EMBL" id="JARWAO010000002">
    <property type="protein sequence ID" value="MDR5895399.1"/>
    <property type="molecule type" value="Genomic_DNA"/>
</dbReference>
<name>A0ABU1GTP3_9GAMM</name>
<evidence type="ECO:0000256" key="7">
    <source>
        <dbReference type="SAM" id="Phobius"/>
    </source>
</evidence>
<evidence type="ECO:0000256" key="1">
    <source>
        <dbReference type="ARBA" id="ARBA00004651"/>
    </source>
</evidence>